<evidence type="ECO:0000256" key="2">
    <source>
        <dbReference type="SAM" id="Phobius"/>
    </source>
</evidence>
<feature type="coiled-coil region" evidence="1">
    <location>
        <begin position="67"/>
        <end position="127"/>
    </location>
</feature>
<evidence type="ECO:0000313" key="4">
    <source>
        <dbReference type="Proteomes" id="UP001149303"/>
    </source>
</evidence>
<protein>
    <submittedName>
        <fullName evidence="3">Uncharacterized protein</fullName>
    </submittedName>
</protein>
<organism evidence="3 4">
    <name type="scientific">Tenacibaculum larymnensis</name>
    <dbReference type="NCBI Taxonomy" id="2878201"/>
    <lineage>
        <taxon>Bacteria</taxon>
        <taxon>Pseudomonadati</taxon>
        <taxon>Bacteroidota</taxon>
        <taxon>Flavobacteriia</taxon>
        <taxon>Flavobacteriales</taxon>
        <taxon>Flavobacteriaceae</taxon>
        <taxon>Tenacibaculum</taxon>
    </lineage>
</organism>
<keyword evidence="2" id="KW-0812">Transmembrane</keyword>
<dbReference type="AlphaFoldDB" id="A0A9X4EMF6"/>
<keyword evidence="2" id="KW-1133">Transmembrane helix</keyword>
<evidence type="ECO:0000313" key="3">
    <source>
        <dbReference type="EMBL" id="MDE1206608.1"/>
    </source>
</evidence>
<dbReference type="EMBL" id="JAIWJY010000004">
    <property type="protein sequence ID" value="MDE1206608.1"/>
    <property type="molecule type" value="Genomic_DNA"/>
</dbReference>
<feature type="transmembrane region" description="Helical" evidence="2">
    <location>
        <begin position="23"/>
        <end position="44"/>
    </location>
</feature>
<dbReference type="Proteomes" id="UP001149303">
    <property type="component" value="Unassembled WGS sequence"/>
</dbReference>
<accession>A0A9X4EMF6</accession>
<comment type="caution">
    <text evidence="3">The sequence shown here is derived from an EMBL/GenBank/DDBJ whole genome shotgun (WGS) entry which is preliminary data.</text>
</comment>
<reference evidence="3" key="1">
    <citation type="submission" date="2021-09" db="EMBL/GenBank/DDBJ databases">
        <authorList>
            <person name="Smyrli M."/>
        </authorList>
    </citation>
    <scope>NUCLEOTIDE SEQUENCE</scope>
    <source>
        <strain evidence="3">LAR25</strain>
    </source>
</reference>
<keyword evidence="4" id="KW-1185">Reference proteome</keyword>
<sequence>MKLEKKKKKKVSIKDFFAEIKKISLFGWILIILMLVLNAGNSFISARNDEISNEQYATDTIHFKTIIEKLENKRQNDSTRIKELENVLKVNGQKSDSIKVQLVDNAIKALKEQKAAIENERENIFIHMKNEVKDNLRKIYLNFRKDHILGFIDTPFFVSTRLNNVYINKYQSFSTSPIIIDHLMETSESISFVNKYAEFCSIKNEEINGRKTNINMFLKNVKTSENYLISIYRRINNLKSYKQYEKIDFSRETKELDLDSLKVILQNDHYYKTSSIKK</sequence>
<name>A0A9X4EMF6_9FLAO</name>
<evidence type="ECO:0000256" key="1">
    <source>
        <dbReference type="SAM" id="Coils"/>
    </source>
</evidence>
<gene>
    <name evidence="3" type="ORF">LCI24_07340</name>
</gene>
<proteinExistence type="predicted"/>
<dbReference type="RefSeq" id="WP_274639791.1">
    <property type="nucleotide sequence ID" value="NZ_JAIWJY010000004.1"/>
</dbReference>
<keyword evidence="1" id="KW-0175">Coiled coil</keyword>
<keyword evidence="2" id="KW-0472">Membrane</keyword>